<evidence type="ECO:0000259" key="2">
    <source>
        <dbReference type="Pfam" id="PF03372"/>
    </source>
</evidence>
<dbReference type="SUPFAM" id="SSF56219">
    <property type="entry name" value="DNase I-like"/>
    <property type="match status" value="2"/>
</dbReference>
<dbReference type="Gramene" id="PNW82808">
    <property type="protein sequence ID" value="PNW82808"/>
    <property type="gene ID" value="CHLRE_06g295100v5"/>
</dbReference>
<dbReference type="Proteomes" id="UP000006906">
    <property type="component" value="Chromosome 6"/>
</dbReference>
<dbReference type="CDD" id="cd04486">
    <property type="entry name" value="YhcR_OBF_like"/>
    <property type="match status" value="2"/>
</dbReference>
<feature type="chain" id="PRO_5014330450" description="Endonuclease/exonuclease/phosphatase domain-containing protein" evidence="1">
    <location>
        <begin position="42"/>
        <end position="1305"/>
    </location>
</feature>
<dbReference type="CDD" id="cd00054">
    <property type="entry name" value="EGF_CA"/>
    <property type="match status" value="1"/>
</dbReference>
<dbReference type="Pfam" id="PF19580">
    <property type="entry name" value="Exo_endo_phos_3"/>
    <property type="match status" value="1"/>
</dbReference>
<accession>A0A2K3DQP8</accession>
<dbReference type="PaxDb" id="3055-EDO97312"/>
<dbReference type="ExpressionAtlas" id="A0A2K3DQP8">
    <property type="expression patterns" value="baseline and differential"/>
</dbReference>
<feature type="domain" description="Endonuclease/exonuclease/phosphatase" evidence="3">
    <location>
        <begin position="470"/>
        <end position="610"/>
    </location>
</feature>
<dbReference type="RefSeq" id="XP_042924197.1">
    <property type="nucleotide sequence ID" value="XM_043063491.1"/>
</dbReference>
<evidence type="ECO:0000259" key="3">
    <source>
        <dbReference type="Pfam" id="PF19580"/>
    </source>
</evidence>
<dbReference type="InterPro" id="IPR036691">
    <property type="entry name" value="Endo/exonu/phosph_ase_sf"/>
</dbReference>
<dbReference type="InParanoid" id="A0A2K3DQP8"/>
<name>A0A2K3DQP8_CHLRE</name>
<dbReference type="GeneID" id="5727126"/>
<gene>
    <name evidence="4" type="ORF">CHLRE_06g295100v5</name>
</gene>
<dbReference type="Pfam" id="PF03372">
    <property type="entry name" value="Exo_endo_phos"/>
    <property type="match status" value="1"/>
</dbReference>
<dbReference type="KEGG" id="cre:CHLRE_06g295100v5"/>
<keyword evidence="1" id="KW-0732">Signal</keyword>
<protein>
    <recommendedName>
        <fullName evidence="2 3">Endonuclease/exonuclease/phosphatase domain-containing protein</fullName>
    </recommendedName>
</protein>
<feature type="signal peptide" evidence="1">
    <location>
        <begin position="1"/>
        <end position="41"/>
    </location>
</feature>
<feature type="domain" description="Endonuclease/exonuclease/phosphatase" evidence="2">
    <location>
        <begin position="932"/>
        <end position="1237"/>
    </location>
</feature>
<reference evidence="4 5" key="1">
    <citation type="journal article" date="2007" name="Science">
        <title>The Chlamydomonas genome reveals the evolution of key animal and plant functions.</title>
        <authorList>
            <person name="Merchant S.S."/>
            <person name="Prochnik S.E."/>
            <person name="Vallon O."/>
            <person name="Harris E.H."/>
            <person name="Karpowicz S.J."/>
            <person name="Witman G.B."/>
            <person name="Terry A."/>
            <person name="Salamov A."/>
            <person name="Fritz-Laylin L.K."/>
            <person name="Marechal-Drouard L."/>
            <person name="Marshall W.F."/>
            <person name="Qu L.H."/>
            <person name="Nelson D.R."/>
            <person name="Sanderfoot A.A."/>
            <person name="Spalding M.H."/>
            <person name="Kapitonov V.V."/>
            <person name="Ren Q."/>
            <person name="Ferris P."/>
            <person name="Lindquist E."/>
            <person name="Shapiro H."/>
            <person name="Lucas S.M."/>
            <person name="Grimwood J."/>
            <person name="Schmutz J."/>
            <person name="Cardol P."/>
            <person name="Cerutti H."/>
            <person name="Chanfreau G."/>
            <person name="Chen C.L."/>
            <person name="Cognat V."/>
            <person name="Croft M.T."/>
            <person name="Dent R."/>
            <person name="Dutcher S."/>
            <person name="Fernandez E."/>
            <person name="Fukuzawa H."/>
            <person name="Gonzalez-Ballester D."/>
            <person name="Gonzalez-Halphen D."/>
            <person name="Hallmann A."/>
            <person name="Hanikenne M."/>
            <person name="Hippler M."/>
            <person name="Inwood W."/>
            <person name="Jabbari K."/>
            <person name="Kalanon M."/>
            <person name="Kuras R."/>
            <person name="Lefebvre P.A."/>
            <person name="Lemaire S.D."/>
            <person name="Lobanov A.V."/>
            <person name="Lohr M."/>
            <person name="Manuell A."/>
            <person name="Meier I."/>
            <person name="Mets L."/>
            <person name="Mittag M."/>
            <person name="Mittelmeier T."/>
            <person name="Moroney J.V."/>
            <person name="Moseley J."/>
            <person name="Napoli C."/>
            <person name="Nedelcu A.M."/>
            <person name="Niyogi K."/>
            <person name="Novoselov S.V."/>
            <person name="Paulsen I.T."/>
            <person name="Pazour G."/>
            <person name="Purton S."/>
            <person name="Ral J.P."/>
            <person name="Riano-Pachon D.M."/>
            <person name="Riekhof W."/>
            <person name="Rymarquis L."/>
            <person name="Schroda M."/>
            <person name="Stern D."/>
            <person name="Umen J."/>
            <person name="Willows R."/>
            <person name="Wilson N."/>
            <person name="Zimmer S.L."/>
            <person name="Allmer J."/>
            <person name="Balk J."/>
            <person name="Bisova K."/>
            <person name="Chen C.J."/>
            <person name="Elias M."/>
            <person name="Gendler K."/>
            <person name="Hauser C."/>
            <person name="Lamb M.R."/>
            <person name="Ledford H."/>
            <person name="Long J.C."/>
            <person name="Minagawa J."/>
            <person name="Page M.D."/>
            <person name="Pan J."/>
            <person name="Pootakham W."/>
            <person name="Roje S."/>
            <person name="Rose A."/>
            <person name="Stahlberg E."/>
            <person name="Terauchi A.M."/>
            <person name="Yang P."/>
            <person name="Ball S."/>
            <person name="Bowler C."/>
            <person name="Dieckmann C.L."/>
            <person name="Gladyshev V.N."/>
            <person name="Green P."/>
            <person name="Jorgensen R."/>
            <person name="Mayfield S."/>
            <person name="Mueller-Roeber B."/>
            <person name="Rajamani S."/>
            <person name="Sayre R.T."/>
            <person name="Brokstein P."/>
            <person name="Dubchak I."/>
            <person name="Goodstein D."/>
            <person name="Hornick L."/>
            <person name="Huang Y.W."/>
            <person name="Jhaveri J."/>
            <person name="Luo Y."/>
            <person name="Martinez D."/>
            <person name="Ngau W.C."/>
            <person name="Otillar B."/>
            <person name="Poliakov A."/>
            <person name="Porter A."/>
            <person name="Szajkowski L."/>
            <person name="Werner G."/>
            <person name="Zhou K."/>
            <person name="Grigoriev I.V."/>
            <person name="Rokhsar D.S."/>
            <person name="Grossman A.R."/>
        </authorList>
    </citation>
    <scope>NUCLEOTIDE SEQUENCE [LARGE SCALE GENOMIC DNA]</scope>
    <source>
        <strain evidence="5">CC-503</strain>
    </source>
</reference>
<organism evidence="4 5">
    <name type="scientific">Chlamydomonas reinhardtii</name>
    <name type="common">Chlamydomonas smithii</name>
    <dbReference type="NCBI Taxonomy" id="3055"/>
    <lineage>
        <taxon>Eukaryota</taxon>
        <taxon>Viridiplantae</taxon>
        <taxon>Chlorophyta</taxon>
        <taxon>core chlorophytes</taxon>
        <taxon>Chlorophyceae</taxon>
        <taxon>CS clade</taxon>
        <taxon>Chlamydomonadales</taxon>
        <taxon>Chlamydomonadaceae</taxon>
        <taxon>Chlamydomonas</taxon>
    </lineage>
</organism>
<dbReference type="Gene3D" id="3.60.10.10">
    <property type="entry name" value="Endonuclease/exonuclease/phosphatase"/>
    <property type="match status" value="2"/>
</dbReference>
<dbReference type="EMBL" id="CM008967">
    <property type="protein sequence ID" value="PNW82808.1"/>
    <property type="molecule type" value="Genomic_DNA"/>
</dbReference>
<dbReference type="GO" id="GO:0003824">
    <property type="term" value="F:catalytic activity"/>
    <property type="evidence" value="ECO:0007669"/>
    <property type="project" value="InterPro"/>
</dbReference>
<evidence type="ECO:0000313" key="5">
    <source>
        <dbReference type="Proteomes" id="UP000006906"/>
    </source>
</evidence>
<keyword evidence="5" id="KW-1185">Reference proteome</keyword>
<dbReference type="PANTHER" id="PTHR42834">
    <property type="entry name" value="ENDONUCLEASE/EXONUCLEASE/PHOSPHATASE FAMILY PROTEIN (AFU_ORTHOLOGUE AFUA_3G09210)"/>
    <property type="match status" value="1"/>
</dbReference>
<proteinExistence type="predicted"/>
<sequence>MTDMLCCEREEGASVSVRPSMARAQMYWLAAILAFVASAAAQQVSISDVQGTRYRSTFTTRVSVEGIVVAKWSNLYALMAPTADANAATSEGILVVSPTTAMSEGDLVRVNGTVSESRPGSDAENMVVTRLGNNPVVWRRISSGNALPQVVIGCDDSTQRSPPVSKIEDPVGDVEDPTVILNPDVNALAFYESLEGSRVIIKRPVVVGPTNNFGETPVVASRADGTLCALASQLTPRGGLIIDEVAGIYNPSRMLLDDTILNYLPGGKGLQVGDVLNDIVAIVDYSFGNYKFYATQIATIATPSPLTPTPPLPLPPIPGLAVTIGSLNVENLSPADPPSKFARIANAVVKGLRSPDLVGVCEIQDNSGPTDDLVVDAAITITTLLAAIRDAGGPAYAYLQVNPENNQDGGEPGGNIRQILLYNPAVATAVGLPAACPSTPNEVVADANGKPQLKYSPGRLAPSNIAFQSSRKPLAVQLTVNGQPLFVIVNHFNSKGGDQPLFGRNQPPARSSEVQRAKQAEVVAGAVSQILALDAQARVVVMGDLNDFAGSSALGVLYASGLTNAYLLPEQSGLLRTPPNQRYSYNFEGNAQALDHILLSPSLVGGAEVGVLHVNSEFADDAPASTRFSDHDPLLVRLPALAMPVTPINQVQGSAYTSGRVGSRVTVEGVVVARRSNQFWMAETNAPDGVDATSEGLLVFTGSNPPVPVFVGDRVRVTGTVSEFRPGNDATNMVTTQIGGSVFVTKLATGVQLPPAAVIGCEAGMLSPPVSKIEDPVGDVEDPTVLLNPDVNALAFYESLEGTRVLIKRPVVVGPTNNFGETPVVASRADGTLCALASQLTPRGGLIIDEVAGIYNPSRMLLDDTLLNYLPGGKGLQVGDVLNDIVAIVDYSFGNYKFYATQIATIATPSPLTPTPSLPLPPTPGVTVTIGSLNVENLSPADPPSKFARIADAVVKGLRSPDILGVAEVQDNNGPTDTGVVAADVTLGLLISAIQAAGGPTYVYLQINPVNNLDGGQPGGNIRQVLLYNPAVATPANLPAGGSTDANAVISTATGQPQLKYSPGRLDPTNPAFQSSRKPLAVQLTVNGQPLFVIVNHLNSKGGDQPLFGRNQPPARSSEVQRAQQASILAGFVSQILALEEQSRVVVMGDLNDFAGSSALGVLYASGLTNAYLLPEQSGLLRTPPNQRYSYNFEGNAQALDHILLSPSLVGGAEVGVLHVNSEFADDAASGTRFSDHDPLMVRVAGVNACLLKPNACPNGKASGSICVNAPGTPRGYDCVCRPGFAPKANGNAGNNAQSCKPIDA</sequence>
<dbReference type="Gene3D" id="2.10.25.10">
    <property type="entry name" value="Laminin"/>
    <property type="match status" value="1"/>
</dbReference>
<dbReference type="PANTHER" id="PTHR42834:SF1">
    <property type="entry name" value="ENDONUCLEASE_EXONUCLEASE_PHOSPHATASE FAMILY PROTEIN (AFU_ORTHOLOGUE AFUA_3G09210)"/>
    <property type="match status" value="1"/>
</dbReference>
<dbReference type="InterPro" id="IPR005135">
    <property type="entry name" value="Endo/exonuclease/phosphatase"/>
</dbReference>
<evidence type="ECO:0000256" key="1">
    <source>
        <dbReference type="SAM" id="SignalP"/>
    </source>
</evidence>
<evidence type="ECO:0000313" key="4">
    <source>
        <dbReference type="EMBL" id="PNW82808.1"/>
    </source>
</evidence>
<dbReference type="STRING" id="3055.A0A2K3DQP8"/>
<dbReference type="OrthoDB" id="47488at2759"/>